<feature type="compositionally biased region" description="Polar residues" evidence="1">
    <location>
        <begin position="23"/>
        <end position="41"/>
    </location>
</feature>
<evidence type="ECO:0000313" key="3">
    <source>
        <dbReference type="EnsemblFungi" id="CEF76026"/>
    </source>
</evidence>
<reference evidence="3" key="4">
    <citation type="submission" date="2017-01" db="UniProtKB">
        <authorList>
            <consortium name="EnsemblFungi"/>
        </authorList>
    </citation>
    <scope>IDENTIFICATION</scope>
    <source>
        <strain evidence="3">PH-1 / ATCC MYA-4620 / FGSC 9075 / NRRL 31084</strain>
    </source>
</reference>
<accession>I1S1H4</accession>
<feature type="region of interest" description="Disordered" evidence="1">
    <location>
        <begin position="1"/>
        <end position="42"/>
    </location>
</feature>
<dbReference type="VEuPathDB" id="FungiDB:FGRAMPH1_01G08447"/>
<reference evidence="3 4" key="1">
    <citation type="journal article" date="2007" name="Science">
        <title>The Fusarium graminearum genome reveals a link between localized polymorphism and pathogen specialization.</title>
        <authorList>
            <person name="Cuomo C.A."/>
            <person name="Gueldener U."/>
            <person name="Xu J.-R."/>
            <person name="Trail F."/>
            <person name="Turgeon B.G."/>
            <person name="Di Pietro A."/>
            <person name="Walton J.D."/>
            <person name="Ma L.-J."/>
            <person name="Baker S.E."/>
            <person name="Rep M."/>
            <person name="Adam G."/>
            <person name="Antoniw J."/>
            <person name="Baldwin T."/>
            <person name="Calvo S.E."/>
            <person name="Chang Y.-L."/>
            <person name="DeCaprio D."/>
            <person name="Gale L.R."/>
            <person name="Gnerre S."/>
            <person name="Goswami R.S."/>
            <person name="Hammond-Kosack K."/>
            <person name="Harris L.J."/>
            <person name="Hilburn K."/>
            <person name="Kennell J.C."/>
            <person name="Kroken S."/>
            <person name="Magnuson J.K."/>
            <person name="Mannhaupt G."/>
            <person name="Mauceli E.W."/>
            <person name="Mewes H.-W."/>
            <person name="Mitterbauer R."/>
            <person name="Muehlbauer G."/>
            <person name="Muensterkoetter M."/>
            <person name="Nelson D."/>
            <person name="O'Donnell K."/>
            <person name="Ouellet T."/>
            <person name="Qi W."/>
            <person name="Quesneville H."/>
            <person name="Roncero M.I.G."/>
            <person name="Seong K.-Y."/>
            <person name="Tetko I.V."/>
            <person name="Urban M."/>
            <person name="Waalwijk C."/>
            <person name="Ward T.J."/>
            <person name="Yao J."/>
            <person name="Birren B.W."/>
            <person name="Kistler H.C."/>
        </authorList>
    </citation>
    <scope>NUCLEOTIDE SEQUENCE [LARGE SCALE GENOMIC DNA]</scope>
    <source>
        <strain evidence="4">ATCC MYA-4620 / CBS 123657 / FGSC 9075 / NRRL 31084 / PH-1</strain>
        <strain evidence="3">PH-1 / ATCC MYA-4620 / FGSC 9075 / NRRL 31084</strain>
    </source>
</reference>
<dbReference type="EMBL" id="HG970332">
    <property type="protein sequence ID" value="CEF76026.1"/>
    <property type="molecule type" value="Genomic_DNA"/>
</dbReference>
<evidence type="ECO:0000313" key="4">
    <source>
        <dbReference type="Proteomes" id="UP000070720"/>
    </source>
</evidence>
<dbReference type="HOGENOM" id="CLU_041815_2_0_1"/>
<dbReference type="eggNOG" id="ENOG502SIFR">
    <property type="taxonomic scope" value="Eukaryota"/>
</dbReference>
<gene>
    <name evidence="3" type="primary">FG10576.1</name>
    <name evidence="2" type="ORF">FGRAMPH1_01T08447</name>
</gene>
<keyword evidence="4" id="KW-1185">Reference proteome</keyword>
<accession>A0A098DDK6</accession>
<organism evidence="2 4">
    <name type="scientific">Gibberella zeae (strain ATCC MYA-4620 / CBS 123657 / FGSC 9075 / NRRL 31084 / PH-1)</name>
    <name type="common">Wheat head blight fungus</name>
    <name type="synonym">Fusarium graminearum</name>
    <dbReference type="NCBI Taxonomy" id="229533"/>
    <lineage>
        <taxon>Eukaryota</taxon>
        <taxon>Fungi</taxon>
        <taxon>Dikarya</taxon>
        <taxon>Ascomycota</taxon>
        <taxon>Pezizomycotina</taxon>
        <taxon>Sordariomycetes</taxon>
        <taxon>Hypocreomycetidae</taxon>
        <taxon>Hypocreales</taxon>
        <taxon>Nectriaceae</taxon>
        <taxon>Fusarium</taxon>
    </lineage>
</organism>
<reference evidence="2 4" key="3">
    <citation type="journal article" date="2015" name="BMC Genomics">
        <title>The completed genome sequence of the pathogenic ascomycete fungus Fusarium graminearum.</title>
        <authorList>
            <person name="King R."/>
            <person name="Urban M."/>
            <person name="Hammond-Kosack M.C."/>
            <person name="Hassani-Pak K."/>
            <person name="Hammond-Kosack K.E."/>
        </authorList>
    </citation>
    <scope>NUCLEOTIDE SEQUENCE [LARGE SCALE GENOMIC DNA]</scope>
    <source>
        <strain evidence="4">ATCC MYA-4620 / CBS 123657 / FGSC 9075 / NRRL 31084 / PH-1</strain>
        <strain evidence="2">PH-1</strain>
    </source>
</reference>
<dbReference type="AlphaFoldDB" id="I1S1H4"/>
<evidence type="ECO:0000313" key="2">
    <source>
        <dbReference type="EMBL" id="CEF76026.1"/>
    </source>
</evidence>
<dbReference type="InParanoid" id="I1S1H4"/>
<dbReference type="OrthoDB" id="3434319at2759"/>
<proteinExistence type="predicted"/>
<sequence>MLGTQCSIGQQRVPGRPRRKQPAKSSIPTSQNPSVNASTLPISPPLVRPNTFFNDEWGLWDRAELLYPILSPPEKPSTTTKDVTATPCGFIDVFHQSDTSWVTSDDTEFSDTPLYANMDTVWDIYRTTTSPTMPLAINDSFSLSNCLTTNHPRNTEPKDIMTDLSTINLGLYTRLEAIKKNGKTLNFDMMISQCGPLFIDNITLLDYIIKVAQEFFFLLTNLYDERHCPSILHNVQPMEVLCPCHLSLRFLNEPRVLFQVSLPLPTVIAEPLPAPVALIIASVFIQLITIYELILNNVATVVERLTIYPMEYVPVLIVCGRKLERPCTQGMIFCEVTVSLIENIERVLGVARKEVGLLSQRQVEVLRDELDERCNVIPGHNVMTPTMLRKLYGKVANILRNIG</sequence>
<protein>
    <submittedName>
        <fullName evidence="2">Chromosome 1, complete genome</fullName>
    </submittedName>
</protein>
<dbReference type="KEGG" id="fgr:FGSG_10576"/>
<name>I1S1H4_GIBZE</name>
<dbReference type="Proteomes" id="UP000070720">
    <property type="component" value="Chromosome 1"/>
</dbReference>
<reference evidence="3 4" key="2">
    <citation type="journal article" date="2010" name="Nature">
        <title>Comparative genomics reveals mobile pathogenicity chromosomes in Fusarium.</title>
        <authorList>
            <person name="Ma L.J."/>
            <person name="van der Does H.C."/>
            <person name="Borkovich K.A."/>
            <person name="Coleman J.J."/>
            <person name="Daboussi M.J."/>
            <person name="Di Pietro A."/>
            <person name="Dufresne M."/>
            <person name="Freitag M."/>
            <person name="Grabherr M."/>
            <person name="Henrissat B."/>
            <person name="Houterman P.M."/>
            <person name="Kang S."/>
            <person name="Shim W.B."/>
            <person name="Woloshuk C."/>
            <person name="Xie X."/>
            <person name="Xu J.R."/>
            <person name="Antoniw J."/>
            <person name="Baker S.E."/>
            <person name="Bluhm B.H."/>
            <person name="Breakspear A."/>
            <person name="Brown D.W."/>
            <person name="Butchko R.A."/>
            <person name="Chapman S."/>
            <person name="Coulson R."/>
            <person name="Coutinho P.M."/>
            <person name="Danchin E.G."/>
            <person name="Diener A."/>
            <person name="Gale L.R."/>
            <person name="Gardiner D.M."/>
            <person name="Goff S."/>
            <person name="Hammond-Kosack K.E."/>
            <person name="Hilburn K."/>
            <person name="Hua-Van A."/>
            <person name="Jonkers W."/>
            <person name="Kazan K."/>
            <person name="Kodira C.D."/>
            <person name="Koehrsen M."/>
            <person name="Kumar L."/>
            <person name="Lee Y.H."/>
            <person name="Li L."/>
            <person name="Manners J.M."/>
            <person name="Miranda-Saavedra D."/>
            <person name="Mukherjee M."/>
            <person name="Park G."/>
            <person name="Park J."/>
            <person name="Park S.Y."/>
            <person name="Proctor R.H."/>
            <person name="Regev A."/>
            <person name="Ruiz-Roldan M.C."/>
            <person name="Sain D."/>
            <person name="Sakthikumar S."/>
            <person name="Sykes S."/>
            <person name="Schwartz D.C."/>
            <person name="Turgeon B.G."/>
            <person name="Wapinski I."/>
            <person name="Yoder O."/>
            <person name="Young S."/>
            <person name="Zeng Q."/>
            <person name="Zhou S."/>
            <person name="Galagan J."/>
            <person name="Cuomo C.A."/>
            <person name="Kistler H.C."/>
            <person name="Rep M."/>
        </authorList>
    </citation>
    <scope>GENOME REANNOTATION</scope>
    <source>
        <strain evidence="4">ATCC MYA-4620 / CBS 123657 / FGSC 9075 / NRRL 31084 / PH-1</strain>
        <strain evidence="3">PH-1 / ATCC MYA-4620 / FGSC 9075 / NRRL 31084</strain>
    </source>
</reference>
<dbReference type="RefSeq" id="XP_011319575.1">
    <property type="nucleotide sequence ID" value="XM_011321273.1"/>
</dbReference>
<feature type="compositionally biased region" description="Polar residues" evidence="1">
    <location>
        <begin position="1"/>
        <end position="10"/>
    </location>
</feature>
<dbReference type="EnsemblFungi" id="CEF76026">
    <property type="protein sequence ID" value="CEF76026"/>
    <property type="gene ID" value="FGRRES_10576"/>
</dbReference>
<evidence type="ECO:0000256" key="1">
    <source>
        <dbReference type="SAM" id="MobiDB-lite"/>
    </source>
</evidence>